<feature type="domain" description="Glycosyltransferase 2-like" evidence="1">
    <location>
        <begin position="30"/>
        <end position="102"/>
    </location>
</feature>
<dbReference type="Gene3D" id="3.90.550.10">
    <property type="entry name" value="Spore Coat Polysaccharide Biosynthesis Protein SpsA, Chain A"/>
    <property type="match status" value="1"/>
</dbReference>
<gene>
    <name evidence="2" type="ORF">MNB_SV-9-827</name>
</gene>
<dbReference type="Pfam" id="PF00535">
    <property type="entry name" value="Glycos_transf_2"/>
    <property type="match status" value="1"/>
</dbReference>
<evidence type="ECO:0000313" key="2">
    <source>
        <dbReference type="EMBL" id="SFV53015.1"/>
    </source>
</evidence>
<dbReference type="GO" id="GO:0016740">
    <property type="term" value="F:transferase activity"/>
    <property type="evidence" value="ECO:0007669"/>
    <property type="project" value="UniProtKB-KW"/>
</dbReference>
<accession>A0A1W1BHQ3</accession>
<dbReference type="EMBL" id="FPHG01000018">
    <property type="protein sequence ID" value="SFV53015.1"/>
    <property type="molecule type" value="Genomic_DNA"/>
</dbReference>
<dbReference type="InterPro" id="IPR029044">
    <property type="entry name" value="Nucleotide-diphossugar_trans"/>
</dbReference>
<sequence>MEILISTMDSKFQKRDLNLKTSHIIIDQLREKGEKGLAKSRNKAIDLAEKDICLISDDDLDYLENLEKNIIKAFEDNSEADIITFCIRTPDNKPYKKYKDKPFWHTKKTIMSVSSVEISFRLDSINRVKLRFDERFGLGSDFPTGEEIIFLSDALDKGLKILYIPIDIVIHPIESSGKNYTSSRLIEAKGAMFYRLFGFLGYGVSALFSYKKFKESPYSLIKFYKLMIDGTNKFRRDKI</sequence>
<name>A0A1W1BHQ3_9ZZZZ</name>
<protein>
    <submittedName>
        <fullName evidence="2">Glycosyl transferase, group 2 family protein</fullName>
    </submittedName>
</protein>
<dbReference type="CDD" id="cd00761">
    <property type="entry name" value="Glyco_tranf_GTA_type"/>
    <property type="match status" value="1"/>
</dbReference>
<dbReference type="InterPro" id="IPR001173">
    <property type="entry name" value="Glyco_trans_2-like"/>
</dbReference>
<evidence type="ECO:0000259" key="1">
    <source>
        <dbReference type="Pfam" id="PF00535"/>
    </source>
</evidence>
<keyword evidence="2" id="KW-0808">Transferase</keyword>
<dbReference type="AlphaFoldDB" id="A0A1W1BHQ3"/>
<reference evidence="2" key="1">
    <citation type="submission" date="2016-10" db="EMBL/GenBank/DDBJ databases">
        <authorList>
            <person name="de Groot N.N."/>
        </authorList>
    </citation>
    <scope>NUCLEOTIDE SEQUENCE</scope>
</reference>
<organism evidence="2">
    <name type="scientific">hydrothermal vent metagenome</name>
    <dbReference type="NCBI Taxonomy" id="652676"/>
    <lineage>
        <taxon>unclassified sequences</taxon>
        <taxon>metagenomes</taxon>
        <taxon>ecological metagenomes</taxon>
    </lineage>
</organism>
<proteinExistence type="predicted"/>
<dbReference type="SUPFAM" id="SSF53448">
    <property type="entry name" value="Nucleotide-diphospho-sugar transferases"/>
    <property type="match status" value="1"/>
</dbReference>